<organism evidence="1">
    <name type="scientific">XiangYang Rhabdovirus 5</name>
    <dbReference type="NCBI Taxonomy" id="3230307"/>
    <lineage>
        <taxon>Viruses</taxon>
        <taxon>Riboviria</taxon>
        <taxon>Orthornavirae</taxon>
        <taxon>Negarnaviricota</taxon>
        <taxon>Haploviricotina</taxon>
        <taxon>Monjiviricetes</taxon>
        <taxon>Mononegavirales</taxon>
        <taxon>Rhabdoviridae</taxon>
    </lineage>
</organism>
<name>A0AAU8BCC9_9RHAB</name>
<proteinExistence type="predicted"/>
<evidence type="ECO:0000313" key="1">
    <source>
        <dbReference type="EMBL" id="XCD12862.1"/>
    </source>
</evidence>
<accession>A0AAU8BCC9</accession>
<reference evidence="1" key="1">
    <citation type="submission" date="2024-06" db="EMBL/GenBank/DDBJ databases">
        <authorList>
            <person name="Chen D."/>
            <person name="Zhang N."/>
            <person name="Zheng Z."/>
        </authorList>
    </citation>
    <scope>NUCLEOTIDE SEQUENCE</scope>
    <source>
        <strain evidence="1">XYRhV5</strain>
    </source>
</reference>
<sequence length="108" mass="11837">MKPPVIVSFCLILSVLQLHVSGNSRGNDCLQALLPPLKCYIVTLERTRPAYSNKSYHFNSLRKQPVSECFNAVGASNISLTSNSHCITISSTMLPQLEKITIGVTWGS</sequence>
<dbReference type="EMBL" id="PP943407">
    <property type="protein sequence ID" value="XCD12862.1"/>
    <property type="molecule type" value="Viral_cRNA"/>
</dbReference>
<protein>
    <submittedName>
        <fullName evidence="1">U3 protein</fullName>
    </submittedName>
</protein>